<evidence type="ECO:0000313" key="4">
    <source>
        <dbReference type="Proteomes" id="UP000054323"/>
    </source>
</evidence>
<comment type="caution">
    <text evidence="3">The sequence shown here is derived from an EMBL/GenBank/DDBJ whole genome shotgun (WGS) entry which is preliminary data.</text>
</comment>
<gene>
    <name evidence="2" type="ORF">XD82_0145</name>
    <name evidence="3" type="ORF">XE10_0196</name>
</gene>
<evidence type="ECO:0000313" key="3">
    <source>
        <dbReference type="EMBL" id="KUL05493.1"/>
    </source>
</evidence>
<organism evidence="3 5">
    <name type="scientific">Methanoculleus marisnigri</name>
    <dbReference type="NCBI Taxonomy" id="2198"/>
    <lineage>
        <taxon>Archaea</taxon>
        <taxon>Methanobacteriati</taxon>
        <taxon>Methanobacteriota</taxon>
        <taxon>Stenosarchaea group</taxon>
        <taxon>Methanomicrobia</taxon>
        <taxon>Methanomicrobiales</taxon>
        <taxon>Methanomicrobiaceae</taxon>
        <taxon>Methanoculleus</taxon>
    </lineage>
</organism>
<feature type="domain" description="DUF1858" evidence="1">
    <location>
        <begin position="83"/>
        <end position="134"/>
    </location>
</feature>
<dbReference type="Gene3D" id="1.10.3910.10">
    <property type="entry name" value="SP0561-like"/>
    <property type="match status" value="1"/>
</dbReference>
<dbReference type="PANTHER" id="PTHR39341">
    <property type="entry name" value="BSL7085 PROTEIN"/>
    <property type="match status" value="1"/>
</dbReference>
<dbReference type="Proteomes" id="UP000054323">
    <property type="component" value="Unassembled WGS sequence"/>
</dbReference>
<dbReference type="InterPro" id="IPR015077">
    <property type="entry name" value="DUF1858"/>
</dbReference>
<dbReference type="InterPro" id="IPR038062">
    <property type="entry name" value="ScdA-like_N_sf"/>
</dbReference>
<dbReference type="EMBL" id="LGGD01000008">
    <property type="protein sequence ID" value="KUK63736.1"/>
    <property type="molecule type" value="Genomic_DNA"/>
</dbReference>
<evidence type="ECO:0000259" key="1">
    <source>
        <dbReference type="Pfam" id="PF08984"/>
    </source>
</evidence>
<reference evidence="3" key="1">
    <citation type="journal article" date="2015" name="MBio">
        <title>Genome-resolved metagenomic analysis reveals roles for candidate phyla and other microbial community members in biogeochemical transformations in oil reservoirs.</title>
        <authorList>
            <person name="Hu P."/>
            <person name="Tom L."/>
            <person name="Singh A."/>
            <person name="Thomas B.C."/>
            <person name="Baker B.J."/>
            <person name="Piceno Y.M."/>
            <person name="Andersen G.L."/>
            <person name="Banfield J.F."/>
        </authorList>
    </citation>
    <scope>NUCLEOTIDE SEQUENCE [LARGE SCALE GENOMIC DNA]</scope>
    <source>
        <strain evidence="2">62_101</strain>
        <strain evidence="3">63_41</strain>
    </source>
</reference>
<dbReference type="AlphaFoldDB" id="A0A124G671"/>
<dbReference type="PATRIC" id="fig|2198.3.peg.2051"/>
<dbReference type="EMBL" id="LGHE01000012">
    <property type="protein sequence ID" value="KUL05493.1"/>
    <property type="molecule type" value="Genomic_DNA"/>
</dbReference>
<dbReference type="Proteomes" id="UP000054598">
    <property type="component" value="Unassembled WGS sequence"/>
</dbReference>
<accession>A0A124G671</accession>
<name>A0A124G671_9EURY</name>
<dbReference type="NCBIfam" id="TIGR03980">
    <property type="entry name" value="prismane_assoc"/>
    <property type="match status" value="1"/>
</dbReference>
<sequence>MRPAGGKRGKSRLSQVFCHASAPWGGKHLLAGDGVYGSSRVAHTRRGGGMRHFAVRGWIRAPLHRLLNCIYRGRDNISCMILNADSTIADLLREKPESAQVLFRFGMGCLGCAIANNETIREAAQAHGVPLEEMLSALGVAEA</sequence>
<evidence type="ECO:0000313" key="5">
    <source>
        <dbReference type="Proteomes" id="UP000054598"/>
    </source>
</evidence>
<protein>
    <recommendedName>
        <fullName evidence="1">DUF1858 domain-containing protein</fullName>
    </recommendedName>
</protein>
<proteinExistence type="predicted"/>
<reference evidence="4 5" key="2">
    <citation type="journal article" date="2015" name="MBio">
        <title>Genome-Resolved Metagenomic Analysis Reveals Roles for Candidate Phyla and Other Microbial Community Members in Biogeochemical Transformations in Oil Reservoirs.</title>
        <authorList>
            <person name="Hu P."/>
            <person name="Tom L."/>
            <person name="Singh A."/>
            <person name="Thomas B.C."/>
            <person name="Baker B.J."/>
            <person name="Piceno Y.M."/>
            <person name="Andersen G.L."/>
            <person name="Banfield J.F."/>
        </authorList>
    </citation>
    <scope>NUCLEOTIDE SEQUENCE [LARGE SCALE GENOMIC DNA]</scope>
</reference>
<dbReference type="InterPro" id="IPR023883">
    <property type="entry name" value="CHP03980_redox-disulphide"/>
</dbReference>
<dbReference type="Pfam" id="PF08984">
    <property type="entry name" value="DUF1858"/>
    <property type="match status" value="1"/>
</dbReference>
<dbReference type="PANTHER" id="PTHR39341:SF1">
    <property type="entry name" value="DUF1858 DOMAIN-CONTAINING PROTEIN"/>
    <property type="match status" value="1"/>
</dbReference>
<evidence type="ECO:0000313" key="2">
    <source>
        <dbReference type="EMBL" id="KUK63736.1"/>
    </source>
</evidence>
<dbReference type="SUPFAM" id="SSF140683">
    <property type="entry name" value="SP0561-like"/>
    <property type="match status" value="1"/>
</dbReference>